<evidence type="ECO:0000313" key="4">
    <source>
        <dbReference type="Proteomes" id="UP001221757"/>
    </source>
</evidence>
<evidence type="ECO:0000256" key="1">
    <source>
        <dbReference type="SAM" id="MobiDB-lite"/>
    </source>
</evidence>
<dbReference type="Proteomes" id="UP001221757">
    <property type="component" value="Unassembled WGS sequence"/>
</dbReference>
<keyword evidence="2" id="KW-0812">Transmembrane</keyword>
<protein>
    <submittedName>
        <fullName evidence="3">Uncharacterized protein</fullName>
    </submittedName>
</protein>
<feature type="region of interest" description="Disordered" evidence="1">
    <location>
        <begin position="119"/>
        <end position="165"/>
    </location>
</feature>
<accession>A0AAD7DE32</accession>
<evidence type="ECO:0000256" key="2">
    <source>
        <dbReference type="SAM" id="Phobius"/>
    </source>
</evidence>
<feature type="transmembrane region" description="Helical" evidence="2">
    <location>
        <begin position="20"/>
        <end position="38"/>
    </location>
</feature>
<organism evidence="3 4">
    <name type="scientific">Mycena rosella</name>
    <name type="common">Pink bonnet</name>
    <name type="synonym">Agaricus rosellus</name>
    <dbReference type="NCBI Taxonomy" id="1033263"/>
    <lineage>
        <taxon>Eukaryota</taxon>
        <taxon>Fungi</taxon>
        <taxon>Dikarya</taxon>
        <taxon>Basidiomycota</taxon>
        <taxon>Agaricomycotina</taxon>
        <taxon>Agaricomycetes</taxon>
        <taxon>Agaricomycetidae</taxon>
        <taxon>Agaricales</taxon>
        <taxon>Marasmiineae</taxon>
        <taxon>Mycenaceae</taxon>
        <taxon>Mycena</taxon>
    </lineage>
</organism>
<feature type="compositionally biased region" description="Basic and acidic residues" evidence="1">
    <location>
        <begin position="144"/>
        <end position="153"/>
    </location>
</feature>
<keyword evidence="2" id="KW-1133">Transmembrane helix</keyword>
<name>A0AAD7DE32_MYCRO</name>
<gene>
    <name evidence="3" type="ORF">B0H17DRAFT_1331856</name>
</gene>
<reference evidence="3" key="1">
    <citation type="submission" date="2023-03" db="EMBL/GenBank/DDBJ databases">
        <title>Massive genome expansion in bonnet fungi (Mycena s.s.) driven by repeated elements and novel gene families across ecological guilds.</title>
        <authorList>
            <consortium name="Lawrence Berkeley National Laboratory"/>
            <person name="Harder C.B."/>
            <person name="Miyauchi S."/>
            <person name="Viragh M."/>
            <person name="Kuo A."/>
            <person name="Thoen E."/>
            <person name="Andreopoulos B."/>
            <person name="Lu D."/>
            <person name="Skrede I."/>
            <person name="Drula E."/>
            <person name="Henrissat B."/>
            <person name="Morin E."/>
            <person name="Kohler A."/>
            <person name="Barry K."/>
            <person name="LaButti K."/>
            <person name="Morin E."/>
            <person name="Salamov A."/>
            <person name="Lipzen A."/>
            <person name="Mereny Z."/>
            <person name="Hegedus B."/>
            <person name="Baldrian P."/>
            <person name="Stursova M."/>
            <person name="Weitz H."/>
            <person name="Taylor A."/>
            <person name="Grigoriev I.V."/>
            <person name="Nagy L.G."/>
            <person name="Martin F."/>
            <person name="Kauserud H."/>
        </authorList>
    </citation>
    <scope>NUCLEOTIDE SEQUENCE</scope>
    <source>
        <strain evidence="3">CBHHK067</strain>
    </source>
</reference>
<dbReference type="AlphaFoldDB" id="A0AAD7DE32"/>
<sequence>MSSTSNQVPSGVMTSPVFRYAVLIVMCVVVIMAAGVCYRTRVYQRRMRHFAATHPGFQPAAAAARDWGPAPRLFDVYLQPPSEKRDAEWGDLMPISITRGGLDSSGASSTAHVSTMISMPFSQPHPVPDDERPLPHLEIGLSDVDARLADENAGRSSAESASNTK</sequence>
<keyword evidence="2" id="KW-0472">Membrane</keyword>
<keyword evidence="4" id="KW-1185">Reference proteome</keyword>
<dbReference type="EMBL" id="JARKIE010000073">
    <property type="protein sequence ID" value="KAJ7689345.1"/>
    <property type="molecule type" value="Genomic_DNA"/>
</dbReference>
<proteinExistence type="predicted"/>
<feature type="compositionally biased region" description="Polar residues" evidence="1">
    <location>
        <begin position="154"/>
        <end position="165"/>
    </location>
</feature>
<comment type="caution">
    <text evidence="3">The sequence shown here is derived from an EMBL/GenBank/DDBJ whole genome shotgun (WGS) entry which is preliminary data.</text>
</comment>
<evidence type="ECO:0000313" key="3">
    <source>
        <dbReference type="EMBL" id="KAJ7689345.1"/>
    </source>
</evidence>